<evidence type="ECO:0000256" key="15">
    <source>
        <dbReference type="ARBA" id="ARBA00023303"/>
    </source>
</evidence>
<dbReference type="Pfam" id="PF08016">
    <property type="entry name" value="PKD_channel"/>
    <property type="match status" value="2"/>
</dbReference>
<evidence type="ECO:0000259" key="21">
    <source>
        <dbReference type="PROSITE" id="PS50222"/>
    </source>
</evidence>
<dbReference type="GO" id="GO:0005509">
    <property type="term" value="F:calcium ion binding"/>
    <property type="evidence" value="ECO:0007669"/>
    <property type="project" value="InterPro"/>
</dbReference>
<evidence type="ECO:0000256" key="5">
    <source>
        <dbReference type="ARBA" id="ARBA00022475"/>
    </source>
</evidence>
<evidence type="ECO:0000256" key="6">
    <source>
        <dbReference type="ARBA" id="ARBA00022673"/>
    </source>
</evidence>
<dbReference type="CDD" id="cd00051">
    <property type="entry name" value="EFh"/>
    <property type="match status" value="1"/>
</dbReference>
<dbReference type="GO" id="GO:0005262">
    <property type="term" value="F:calcium channel activity"/>
    <property type="evidence" value="ECO:0007669"/>
    <property type="project" value="UniProtKB-KW"/>
</dbReference>
<feature type="binding site" evidence="17">
    <location>
        <position position="773"/>
    </location>
    <ligand>
        <name>Ca(2+)</name>
        <dbReference type="ChEBI" id="CHEBI:29108"/>
        <label>2</label>
    </ligand>
</feature>
<dbReference type="FunFam" id="1.10.287.70:FF:000055">
    <property type="entry name" value="Polycystic kidney disease 2-like 1"/>
    <property type="match status" value="1"/>
</dbReference>
<dbReference type="EMBL" id="LR899954">
    <property type="protein sequence ID" value="CAD7243462.1"/>
    <property type="molecule type" value="Genomic_DNA"/>
</dbReference>
<dbReference type="Proteomes" id="UP000677054">
    <property type="component" value="Unassembled WGS sequence"/>
</dbReference>
<feature type="domain" description="EF-hand" evidence="21">
    <location>
        <begin position="758"/>
        <end position="793"/>
    </location>
</feature>
<keyword evidence="7 20" id="KW-0812">Transmembrane</keyword>
<dbReference type="InterPro" id="IPR013122">
    <property type="entry name" value="PKD1_2_channel"/>
</dbReference>
<feature type="transmembrane region" description="Helical" evidence="20">
    <location>
        <begin position="602"/>
        <end position="624"/>
    </location>
</feature>
<keyword evidence="17" id="KW-0479">Metal-binding</keyword>
<keyword evidence="12" id="KW-1015">Disulfide bond</keyword>
<dbReference type="InterPro" id="IPR011992">
    <property type="entry name" value="EF-hand-dom_pair"/>
</dbReference>
<keyword evidence="13" id="KW-0325">Glycoprotein</keyword>
<dbReference type="Gene3D" id="1.20.120.350">
    <property type="entry name" value="Voltage-gated potassium channels. Chain C"/>
    <property type="match status" value="1"/>
</dbReference>
<feature type="binding site" evidence="17">
    <location>
        <position position="782"/>
    </location>
    <ligand>
        <name>Ca(2+)</name>
        <dbReference type="ChEBI" id="CHEBI:29108"/>
        <label>2</label>
    </ligand>
</feature>
<dbReference type="AlphaFoldDB" id="A0A7R9A2A0"/>
<organism evidence="22">
    <name type="scientific">Darwinula stevensoni</name>
    <dbReference type="NCBI Taxonomy" id="69355"/>
    <lineage>
        <taxon>Eukaryota</taxon>
        <taxon>Metazoa</taxon>
        <taxon>Ecdysozoa</taxon>
        <taxon>Arthropoda</taxon>
        <taxon>Crustacea</taxon>
        <taxon>Oligostraca</taxon>
        <taxon>Ostracoda</taxon>
        <taxon>Podocopa</taxon>
        <taxon>Podocopida</taxon>
        <taxon>Darwinulocopina</taxon>
        <taxon>Darwinuloidea</taxon>
        <taxon>Darwinulidae</taxon>
        <taxon>Darwinula</taxon>
    </lineage>
</organism>
<evidence type="ECO:0000313" key="23">
    <source>
        <dbReference type="Proteomes" id="UP000677054"/>
    </source>
</evidence>
<feature type="compositionally biased region" description="Basic and acidic residues" evidence="19">
    <location>
        <begin position="582"/>
        <end position="596"/>
    </location>
</feature>
<keyword evidence="14" id="KW-0966">Cell projection</keyword>
<feature type="transmembrane region" description="Helical" evidence="20">
    <location>
        <begin position="664"/>
        <end position="685"/>
    </location>
</feature>
<evidence type="ECO:0000256" key="1">
    <source>
        <dbReference type="ARBA" id="ARBA00004272"/>
    </source>
</evidence>
<keyword evidence="6 17" id="KW-0107">Calcium channel</keyword>
<evidence type="ECO:0000256" key="3">
    <source>
        <dbReference type="ARBA" id="ARBA00007200"/>
    </source>
</evidence>
<feature type="disulfide bond" evidence="18">
    <location>
        <begin position="179"/>
        <end position="192"/>
    </location>
</feature>
<evidence type="ECO:0000256" key="4">
    <source>
        <dbReference type="ARBA" id="ARBA00022448"/>
    </source>
</evidence>
<keyword evidence="5" id="KW-1003">Cell membrane</keyword>
<keyword evidence="8 20" id="KW-1133">Transmembrane helix</keyword>
<evidence type="ECO:0000256" key="14">
    <source>
        <dbReference type="ARBA" id="ARBA00023273"/>
    </source>
</evidence>
<dbReference type="PANTHER" id="PTHR10877:SF183">
    <property type="entry name" value="AT14535P-RELATED"/>
    <property type="match status" value="1"/>
</dbReference>
<dbReference type="PROSITE" id="PS50222">
    <property type="entry name" value="EF_HAND_2"/>
    <property type="match status" value="1"/>
</dbReference>
<dbReference type="InterPro" id="IPR027359">
    <property type="entry name" value="Volt_channel_dom_sf"/>
</dbReference>
<dbReference type="PRINTS" id="PR01433">
    <property type="entry name" value="POLYCYSTIN2"/>
</dbReference>
<feature type="binding site" evidence="17">
    <location>
        <position position="771"/>
    </location>
    <ligand>
        <name>Ca(2+)</name>
        <dbReference type="ChEBI" id="CHEBI:29108"/>
        <label>2</label>
    </ligand>
</feature>
<keyword evidence="15 17" id="KW-0407">Ion channel</keyword>
<comment type="subcellular location">
    <subcellularLocation>
        <location evidence="1">Cell projection</location>
        <location evidence="1">Cilium membrane</location>
        <topology evidence="1">Multi-pass membrane protein</topology>
    </subcellularLocation>
    <subcellularLocation>
        <location evidence="2">Cytoplasmic vesicle</location>
    </subcellularLocation>
</comment>
<dbReference type="GO" id="GO:0050982">
    <property type="term" value="P:detection of mechanical stimulus"/>
    <property type="evidence" value="ECO:0007669"/>
    <property type="project" value="TreeGrafter"/>
</dbReference>
<feature type="transmembrane region" description="Helical" evidence="20">
    <location>
        <begin position="414"/>
        <end position="432"/>
    </location>
</feature>
<evidence type="ECO:0000256" key="8">
    <source>
        <dbReference type="ARBA" id="ARBA00022989"/>
    </source>
</evidence>
<dbReference type="PANTHER" id="PTHR10877">
    <property type="entry name" value="POLYCYSTIN FAMILY MEMBER"/>
    <property type="match status" value="1"/>
</dbReference>
<dbReference type="Gene3D" id="1.20.5.340">
    <property type="match status" value="1"/>
</dbReference>
<dbReference type="EMBL" id="CAJPEV010000437">
    <property type="protein sequence ID" value="CAG0885259.1"/>
    <property type="molecule type" value="Genomic_DNA"/>
</dbReference>
<dbReference type="InterPro" id="IPR051223">
    <property type="entry name" value="Polycystin"/>
</dbReference>
<dbReference type="GO" id="GO:0031410">
    <property type="term" value="C:cytoplasmic vesicle"/>
    <property type="evidence" value="ECO:0007669"/>
    <property type="project" value="UniProtKB-SubCell"/>
</dbReference>
<evidence type="ECO:0000256" key="16">
    <source>
        <dbReference type="ARBA" id="ARBA00023329"/>
    </source>
</evidence>
<protein>
    <recommendedName>
        <fullName evidence="21">EF-hand domain-containing protein</fullName>
    </recommendedName>
</protein>
<proteinExistence type="inferred from homology"/>
<feature type="binding site" evidence="17">
    <location>
        <position position="775"/>
    </location>
    <ligand>
        <name>Ca(2+)</name>
        <dbReference type="ChEBI" id="CHEBI:29108"/>
        <label>2</label>
    </ligand>
</feature>
<evidence type="ECO:0000256" key="9">
    <source>
        <dbReference type="ARBA" id="ARBA00023054"/>
    </source>
</evidence>
<dbReference type="InterPro" id="IPR003915">
    <property type="entry name" value="PKD_2"/>
</dbReference>
<evidence type="ECO:0000256" key="12">
    <source>
        <dbReference type="ARBA" id="ARBA00023157"/>
    </source>
</evidence>
<evidence type="ECO:0000256" key="17">
    <source>
        <dbReference type="PIRSR" id="PIRSR603915-1"/>
    </source>
</evidence>
<evidence type="ECO:0000256" key="7">
    <source>
        <dbReference type="ARBA" id="ARBA00022692"/>
    </source>
</evidence>
<dbReference type="SUPFAM" id="SSF47473">
    <property type="entry name" value="EF-hand"/>
    <property type="match status" value="1"/>
</dbReference>
<evidence type="ECO:0000313" key="22">
    <source>
        <dbReference type="EMBL" id="CAD7243462.1"/>
    </source>
</evidence>
<keyword evidence="4" id="KW-0813">Transport</keyword>
<feature type="transmembrane region" description="Helical" evidence="20">
    <location>
        <begin position="71"/>
        <end position="96"/>
    </location>
</feature>
<sequence>MHRPNQGHGWKDPARAEVGDLDDYDDYKIREKESGGCWDGFTGCLGGMWATRQMNKTKDREIYVRTTLRELVVYVVFLIVLCILTFGMTSSTMYYYTNVMQSLFLDAPFNDTKNTVRGSTQLLDFWRFVDYVMLDSLYWEYWYNQGTTPTSSQDRNILYENKLLGVPRLRQLRVRDNSCTVHENFQRAITKCYDVYSTDAEDKTGSVPQNLQYTDTAWTYRKESELGGTYYWGKIATYSGAGFAQDLKPTKADTLFIMTELKQNLWIARGTRVVFLDFTVYNANVNLFCVVKLVFEFPATGGMITSWSFRTVKLLRYVTPFDYFIMACEFIFCFYIFYYIIEEIIEIHHNGWKYFASVWNVLDITVIIVRAFSHAHSSRGIPRLVWEFLPTGGVKTSWRFRSLRLVQHVHLRDYFFTALELMACGFVFWYSAQLLLGFRLHGWGLLRDVFAWIDVLVLGVSSQHPLRFLTAWARIATIPEGNEPGVRSHLDPLSVRADLPVLHRLLHLPIPESGGADRGPPEEPEPIRQLRVPGILADPIQRRRRRLRLLRVDQDLQVHLLQQDDDSTVVHPVAGTSSLSRSDSRETRGASEPGRDSCAKDVAGFAIMFFIVFFAFAQLGYLLFGTQVEDFSTFGDSVFTLLRTILGDFNFHEIEEANRVLGPIFFLSYVFFVFFVLLNMFLAIINDTYSEVKAEIAKQKNEFEIADYFKRGYNNLMGKLGRRDKLIDIQNALKLSDSNHDGALTFGEIRNNLRKCNFSDLEIEMFFAKYDMDGDRTLDEDEKRRMMSDLEGKKMELDQQTKGTDRRASMASMSGLGAVSFEEFSQLQRRVERMESTMGTIVPKIDAVLLKLDGMERAKQKRKQTMNKILDSITEDSGDAVKLRPVLQEMKNLDDD</sequence>
<evidence type="ECO:0000256" key="18">
    <source>
        <dbReference type="PIRSR" id="PIRSR603915-2"/>
    </source>
</evidence>
<evidence type="ECO:0000256" key="10">
    <source>
        <dbReference type="ARBA" id="ARBA00023065"/>
    </source>
</evidence>
<comment type="similarity">
    <text evidence="3">Belongs to the polycystin family.</text>
</comment>
<evidence type="ECO:0000256" key="19">
    <source>
        <dbReference type="SAM" id="MobiDB-lite"/>
    </source>
</evidence>
<feature type="transmembrane region" description="Helical" evidence="20">
    <location>
        <begin position="323"/>
        <end position="341"/>
    </location>
</feature>
<keyword evidence="9" id="KW-0175">Coiled coil</keyword>
<keyword evidence="17" id="KW-0109">Calcium transport</keyword>
<dbReference type="SMART" id="SM00054">
    <property type="entry name" value="EFh"/>
    <property type="match status" value="2"/>
</dbReference>
<keyword evidence="23" id="KW-1185">Reference proteome</keyword>
<evidence type="ECO:0000256" key="2">
    <source>
        <dbReference type="ARBA" id="ARBA00004541"/>
    </source>
</evidence>
<evidence type="ECO:0000256" key="11">
    <source>
        <dbReference type="ARBA" id="ARBA00023136"/>
    </source>
</evidence>
<keyword evidence="17" id="KW-0106">Calcium</keyword>
<feature type="region of interest" description="Disordered" evidence="19">
    <location>
        <begin position="571"/>
        <end position="596"/>
    </location>
</feature>
<dbReference type="Gene3D" id="1.10.238.10">
    <property type="entry name" value="EF-hand"/>
    <property type="match status" value="1"/>
</dbReference>
<evidence type="ECO:0000256" key="20">
    <source>
        <dbReference type="SAM" id="Phobius"/>
    </source>
</evidence>
<feature type="transmembrane region" description="Helical" evidence="20">
    <location>
        <begin position="353"/>
        <end position="373"/>
    </location>
</feature>
<gene>
    <name evidence="22" type="ORF">DSTB1V02_LOCUS3385</name>
</gene>
<dbReference type="InterPro" id="IPR046791">
    <property type="entry name" value="Polycystin_dom"/>
</dbReference>
<keyword evidence="10 17" id="KW-0406">Ion transport</keyword>
<dbReference type="InterPro" id="IPR002048">
    <property type="entry name" value="EF_hand_dom"/>
</dbReference>
<reference evidence="22" key="1">
    <citation type="submission" date="2020-11" db="EMBL/GenBank/DDBJ databases">
        <authorList>
            <person name="Tran Van P."/>
        </authorList>
    </citation>
    <scope>NUCLEOTIDE SEQUENCE</scope>
</reference>
<accession>A0A7R9A2A0</accession>
<dbReference type="GO" id="GO:0060170">
    <property type="term" value="C:ciliary membrane"/>
    <property type="evidence" value="ECO:0007669"/>
    <property type="project" value="UniProtKB-SubCell"/>
</dbReference>
<keyword evidence="11 20" id="KW-0472">Membrane</keyword>
<name>A0A7R9A2A0_9CRUS</name>
<keyword evidence="16" id="KW-0968">Cytoplasmic vesicle</keyword>
<dbReference type="Pfam" id="PF20519">
    <property type="entry name" value="Polycystin_dom"/>
    <property type="match status" value="1"/>
</dbReference>
<evidence type="ECO:0000256" key="13">
    <source>
        <dbReference type="ARBA" id="ARBA00023180"/>
    </source>
</evidence>
<dbReference type="Gene3D" id="1.10.287.70">
    <property type="match status" value="1"/>
</dbReference>
<dbReference type="OrthoDB" id="444119at2759"/>